<dbReference type="Proteomes" id="UP000251823">
    <property type="component" value="Chromosome"/>
</dbReference>
<feature type="coiled-coil region" evidence="1">
    <location>
        <begin position="165"/>
        <end position="228"/>
    </location>
</feature>
<protein>
    <submittedName>
        <fullName evidence="2">Peptidase</fullName>
    </submittedName>
</protein>
<evidence type="ECO:0000256" key="1">
    <source>
        <dbReference type="SAM" id="Coils"/>
    </source>
</evidence>
<sequence length="338" mass="36556">MKLTKMPIMKLGTHTAMDGRAISFTTDMLNDIAGSYDPQLSESPIVIGHPTLTAPAYGWVKQTSVEDGTLYAHVGQVDAAFAEAVNEGRYKKRSASIFLPDTPGNPKPGHYYLRHIGFLGAVPPAVKGLADVNFAQNVEGENAFVDFAFDELSEKNNSTDIKENIMDKTKEQEAAEKQAQEIAKREADFAAREAALKEREEKIKAAEAEKAKAEKALKQKEATDFAEQMVKDGKVFPAQKAALIEVLVANAAQPISFSDGSQTVSKSALDVIKEIITQKPLDFAEKSAPEVGSSKAVDFANGESIAQAAAQYHAEQAKKGINISMTDAVDYIMQGSQK</sequence>
<evidence type="ECO:0000313" key="3">
    <source>
        <dbReference type="Proteomes" id="UP000251823"/>
    </source>
</evidence>
<dbReference type="RefSeq" id="WP_005597513.1">
    <property type="nucleotide sequence ID" value="NZ_CBDBTE010000017.1"/>
</dbReference>
<proteinExistence type="predicted"/>
<reference evidence="3" key="2">
    <citation type="submission" date="2018-06" db="EMBL/GenBank/DDBJ databases">
        <title>Complete genome sequence of Actinobacillus pleuropneumoniae serotype 1 strain S4074 obtained by Oxford Nanopore and Illumina sequencing technologies.</title>
        <authorList>
            <person name="Dona V."/>
            <person name="Perreten V."/>
        </authorList>
    </citation>
    <scope>NUCLEOTIDE SEQUENCE [LARGE SCALE GENOMIC DNA]</scope>
    <source>
        <strain evidence="3">S4074</strain>
    </source>
</reference>
<gene>
    <name evidence="2" type="ORF">DRF63_04960</name>
</gene>
<reference evidence="2 3" key="1">
    <citation type="journal article" date="2018" name="Int J Genomics">
        <title>Comparative Genomics of the First and Complete Genome of "Actinobacillus porcitonsillarum" Supports the Novel Species Hypothesis.</title>
        <authorList>
            <person name="Dona V."/>
            <person name="Perreten V."/>
        </authorList>
    </citation>
    <scope>NUCLEOTIDE SEQUENCE [LARGE SCALE GENOMIC DNA]</scope>
    <source>
        <strain evidence="2 3">S4074</strain>
    </source>
</reference>
<dbReference type="EMBL" id="CP030753">
    <property type="protein sequence ID" value="AXA21408.1"/>
    <property type="molecule type" value="Genomic_DNA"/>
</dbReference>
<keyword evidence="3" id="KW-1185">Reference proteome</keyword>
<dbReference type="GeneID" id="48599124"/>
<keyword evidence="1" id="KW-0175">Coiled coil</keyword>
<evidence type="ECO:0000313" key="2">
    <source>
        <dbReference type="EMBL" id="AXA21408.1"/>
    </source>
</evidence>
<name>A0ABN5MKU0_ACTPL</name>
<organism evidence="2 3">
    <name type="scientific">Actinobacillus pleuropneumoniae</name>
    <name type="common">Haemophilus pleuropneumoniae</name>
    <dbReference type="NCBI Taxonomy" id="715"/>
    <lineage>
        <taxon>Bacteria</taxon>
        <taxon>Pseudomonadati</taxon>
        <taxon>Pseudomonadota</taxon>
        <taxon>Gammaproteobacteria</taxon>
        <taxon>Pasteurellales</taxon>
        <taxon>Pasteurellaceae</taxon>
        <taxon>Actinobacillus</taxon>
    </lineage>
</organism>
<accession>A0ABN5MKU0</accession>